<accession>A0A9X3DJK2</accession>
<dbReference type="Proteomes" id="UP001142592">
    <property type="component" value="Unassembled WGS sequence"/>
</dbReference>
<organism evidence="2 3">
    <name type="scientific">Pedobacter agri</name>
    <dbReference type="NCBI Taxonomy" id="454586"/>
    <lineage>
        <taxon>Bacteria</taxon>
        <taxon>Pseudomonadati</taxon>
        <taxon>Bacteroidota</taxon>
        <taxon>Sphingobacteriia</taxon>
        <taxon>Sphingobacteriales</taxon>
        <taxon>Sphingobacteriaceae</taxon>
        <taxon>Pedobacter</taxon>
    </lineage>
</organism>
<dbReference type="EMBL" id="JAPJUH010000007">
    <property type="protein sequence ID" value="MCX3267405.1"/>
    <property type="molecule type" value="Genomic_DNA"/>
</dbReference>
<protein>
    <submittedName>
        <fullName evidence="2">Hydrolase</fullName>
    </submittedName>
</protein>
<dbReference type="InterPro" id="IPR021860">
    <property type="entry name" value="Peptidase_S12_Pab87-rel_C"/>
</dbReference>
<dbReference type="Pfam" id="PF11954">
    <property type="entry name" value="DUF3471"/>
    <property type="match status" value="1"/>
</dbReference>
<evidence type="ECO:0000259" key="1">
    <source>
        <dbReference type="Pfam" id="PF11954"/>
    </source>
</evidence>
<sequence length="90" mass="10254">MNISDVPESLLESYTGRYELMPNFILTITKQGKRLFAQATGQPKIEALPESQTKFFSKEINGTIEFVKDENGKIKELILIQGRTIHARKL</sequence>
<comment type="caution">
    <text evidence="2">The sequence shown here is derived from an EMBL/GenBank/DDBJ whole genome shotgun (WGS) entry which is preliminary data.</text>
</comment>
<gene>
    <name evidence="2" type="ORF">OQZ29_21780</name>
</gene>
<keyword evidence="3" id="KW-1185">Reference proteome</keyword>
<evidence type="ECO:0000313" key="2">
    <source>
        <dbReference type="EMBL" id="MCX3267405.1"/>
    </source>
</evidence>
<name>A0A9X3DJK2_9SPHI</name>
<proteinExistence type="predicted"/>
<evidence type="ECO:0000313" key="3">
    <source>
        <dbReference type="Proteomes" id="UP001142592"/>
    </source>
</evidence>
<reference evidence="2" key="1">
    <citation type="submission" date="2022-11" db="EMBL/GenBank/DDBJ databases">
        <authorList>
            <person name="Graham C."/>
            <person name="Newman J.D."/>
        </authorList>
    </citation>
    <scope>NUCLEOTIDE SEQUENCE</scope>
    <source>
        <strain evidence="2">DSM 19486</strain>
    </source>
</reference>
<dbReference type="AlphaFoldDB" id="A0A9X3DJK2"/>
<dbReference type="GO" id="GO:0016787">
    <property type="term" value="F:hydrolase activity"/>
    <property type="evidence" value="ECO:0007669"/>
    <property type="project" value="UniProtKB-KW"/>
</dbReference>
<keyword evidence="2" id="KW-0378">Hydrolase</keyword>
<dbReference type="RefSeq" id="WP_010599322.1">
    <property type="nucleotide sequence ID" value="NZ_JAPJUH010000007.1"/>
</dbReference>
<feature type="domain" description="Peptidase S12 Pab87-related C-terminal" evidence="1">
    <location>
        <begin position="6"/>
        <end position="79"/>
    </location>
</feature>